<dbReference type="GO" id="GO:0005524">
    <property type="term" value="F:ATP binding"/>
    <property type="evidence" value="ECO:0007669"/>
    <property type="project" value="UniProtKB-KW"/>
</dbReference>
<dbReference type="GO" id="GO:0000155">
    <property type="term" value="F:phosphorelay sensor kinase activity"/>
    <property type="evidence" value="ECO:0007669"/>
    <property type="project" value="InterPro"/>
</dbReference>
<dbReference type="EMBL" id="CAJVAS010000016">
    <property type="protein sequence ID" value="CAG7635216.1"/>
    <property type="molecule type" value="Genomic_DNA"/>
</dbReference>
<proteinExistence type="predicted"/>
<dbReference type="SMART" id="SM00387">
    <property type="entry name" value="HATPase_c"/>
    <property type="match status" value="1"/>
</dbReference>
<keyword evidence="8" id="KW-1133">Transmembrane helix</keyword>
<dbReference type="InterPro" id="IPR005467">
    <property type="entry name" value="His_kinase_dom"/>
</dbReference>
<comment type="subcellular location">
    <subcellularLocation>
        <location evidence="1">Cell membrane</location>
    </subcellularLocation>
</comment>
<dbReference type="RefSeq" id="WP_246627505.1">
    <property type="nucleotide sequence ID" value="NZ_CAJVAS010000016.1"/>
</dbReference>
<keyword evidence="2" id="KW-1003">Cell membrane</keyword>
<keyword evidence="4" id="KW-0547">Nucleotide-binding</keyword>
<feature type="transmembrane region" description="Helical" evidence="8">
    <location>
        <begin position="21"/>
        <end position="42"/>
    </location>
</feature>
<keyword evidence="5" id="KW-0418">Kinase</keyword>
<feature type="domain" description="HAMP" evidence="10">
    <location>
        <begin position="334"/>
        <end position="386"/>
    </location>
</feature>
<dbReference type="PROSITE" id="PS50885">
    <property type="entry name" value="HAMP"/>
    <property type="match status" value="1"/>
</dbReference>
<evidence type="ECO:0000256" key="5">
    <source>
        <dbReference type="ARBA" id="ARBA00022777"/>
    </source>
</evidence>
<keyword evidence="3" id="KW-0808">Transferase</keyword>
<sequence>MSKQTKSKRNLFQRMTLRTKIVILFVLLIGVPLSVQGIITYIDFSSSVERRTIDYTGQIVRQMSRSLDQILREEMQKISLLPLYHTDVMSILEKYVDSAPGTAVPSPEERNKMFHYIAGSTYYRPEVRGIQLIAGNGYIFTNRDPYLIRSFIRPEREDWYAGVVQAGGAWVMIPQHHPDYMSGEAATEAYVSAARLIRDPGSSQVVGMMVIDFGLDIFGQISANDPFGHVGNLFVLGEQNELFYEQNNDGLESATKASLLKSVAPKEDGSKRWEIGGKPYLTVSDYSSYSGLKVVSLIPVAALRKETEGFRAFTAITFTLCLLAASGLAGFFSFRLSEPLTRLTQKMQLVGEGQFKQQVPVDSEDEIGRLSQGFNQMTGEIDRLVNEVYGLRLKEQEAQLSALLSQMNPHFIYNTLESVNMMAIRSQMYDISDMVSALGSLLRHSVGPYDRLVPLQEELDSVAAYVRIQQLRYGDRIKAVIQADEELRPLHVPRLMLQPLVENAIYHGLDELEAGGTIWISADRFRDELLITVRDNGRGLSEADIERLRQSMASDEQEPWEGHGLALRNINRRLILMYGADYGLDMDGSPGAGASFTITIPLLERKDTLV</sequence>
<keyword evidence="6" id="KW-0067">ATP-binding</keyword>
<reference evidence="11" key="1">
    <citation type="submission" date="2021-06" db="EMBL/GenBank/DDBJ databases">
        <authorList>
            <person name="Criscuolo A."/>
        </authorList>
    </citation>
    <scope>NUCLEOTIDE SEQUENCE</scope>
    <source>
        <strain evidence="11">CIP111600</strain>
    </source>
</reference>
<feature type="domain" description="Histidine kinase" evidence="9">
    <location>
        <begin position="376"/>
        <end position="604"/>
    </location>
</feature>
<evidence type="ECO:0000313" key="12">
    <source>
        <dbReference type="Proteomes" id="UP000693672"/>
    </source>
</evidence>
<dbReference type="PANTHER" id="PTHR34220">
    <property type="entry name" value="SENSOR HISTIDINE KINASE YPDA"/>
    <property type="match status" value="1"/>
</dbReference>
<evidence type="ECO:0000256" key="7">
    <source>
        <dbReference type="ARBA" id="ARBA00023136"/>
    </source>
</evidence>
<dbReference type="Proteomes" id="UP000693672">
    <property type="component" value="Unassembled WGS sequence"/>
</dbReference>
<evidence type="ECO:0000256" key="1">
    <source>
        <dbReference type="ARBA" id="ARBA00004236"/>
    </source>
</evidence>
<dbReference type="Pfam" id="PF06580">
    <property type="entry name" value="His_kinase"/>
    <property type="match status" value="1"/>
</dbReference>
<dbReference type="Pfam" id="PF02518">
    <property type="entry name" value="HATPase_c"/>
    <property type="match status" value="1"/>
</dbReference>
<dbReference type="InterPro" id="IPR050640">
    <property type="entry name" value="Bact_2-comp_sensor_kinase"/>
</dbReference>
<dbReference type="PANTHER" id="PTHR34220:SF7">
    <property type="entry name" value="SENSOR HISTIDINE KINASE YPDA"/>
    <property type="match status" value="1"/>
</dbReference>
<evidence type="ECO:0000256" key="4">
    <source>
        <dbReference type="ARBA" id="ARBA00022741"/>
    </source>
</evidence>
<accession>A0A916K376</accession>
<feature type="transmembrane region" description="Helical" evidence="8">
    <location>
        <begin position="312"/>
        <end position="334"/>
    </location>
</feature>
<comment type="caution">
    <text evidence="11">The sequence shown here is derived from an EMBL/GenBank/DDBJ whole genome shotgun (WGS) entry which is preliminary data.</text>
</comment>
<evidence type="ECO:0000313" key="11">
    <source>
        <dbReference type="EMBL" id="CAG7635216.1"/>
    </source>
</evidence>
<name>A0A916K376_9BACL</name>
<dbReference type="PROSITE" id="PS50109">
    <property type="entry name" value="HIS_KIN"/>
    <property type="match status" value="1"/>
</dbReference>
<dbReference type="AlphaFoldDB" id="A0A916K376"/>
<evidence type="ECO:0000256" key="6">
    <source>
        <dbReference type="ARBA" id="ARBA00022840"/>
    </source>
</evidence>
<protein>
    <recommendedName>
        <fullName evidence="13">Histidine kinase</fullName>
    </recommendedName>
</protein>
<keyword evidence="8" id="KW-0812">Transmembrane</keyword>
<dbReference type="CDD" id="cd06225">
    <property type="entry name" value="HAMP"/>
    <property type="match status" value="1"/>
</dbReference>
<dbReference type="InterPro" id="IPR003660">
    <property type="entry name" value="HAMP_dom"/>
</dbReference>
<dbReference type="InterPro" id="IPR003594">
    <property type="entry name" value="HATPase_dom"/>
</dbReference>
<dbReference type="SMART" id="SM00304">
    <property type="entry name" value="HAMP"/>
    <property type="match status" value="1"/>
</dbReference>
<keyword evidence="12" id="KW-1185">Reference proteome</keyword>
<dbReference type="GO" id="GO:0005886">
    <property type="term" value="C:plasma membrane"/>
    <property type="evidence" value="ECO:0007669"/>
    <property type="project" value="UniProtKB-SubCell"/>
</dbReference>
<organism evidence="11 12">
    <name type="scientific">Paenibacillus solanacearum</name>
    <dbReference type="NCBI Taxonomy" id="2048548"/>
    <lineage>
        <taxon>Bacteria</taxon>
        <taxon>Bacillati</taxon>
        <taxon>Bacillota</taxon>
        <taxon>Bacilli</taxon>
        <taxon>Bacillales</taxon>
        <taxon>Paenibacillaceae</taxon>
        <taxon>Paenibacillus</taxon>
    </lineage>
</organism>
<dbReference type="Pfam" id="PF00672">
    <property type="entry name" value="HAMP"/>
    <property type="match status" value="1"/>
</dbReference>
<evidence type="ECO:0000259" key="9">
    <source>
        <dbReference type="PROSITE" id="PS50109"/>
    </source>
</evidence>
<evidence type="ECO:0000259" key="10">
    <source>
        <dbReference type="PROSITE" id="PS50885"/>
    </source>
</evidence>
<dbReference type="InterPro" id="IPR010559">
    <property type="entry name" value="Sig_transdc_His_kin_internal"/>
</dbReference>
<evidence type="ECO:0000256" key="8">
    <source>
        <dbReference type="SAM" id="Phobius"/>
    </source>
</evidence>
<evidence type="ECO:0000256" key="2">
    <source>
        <dbReference type="ARBA" id="ARBA00022475"/>
    </source>
</evidence>
<evidence type="ECO:0008006" key="13">
    <source>
        <dbReference type="Google" id="ProtNLM"/>
    </source>
</evidence>
<gene>
    <name evidence="11" type="ORF">PAESOLCIP111_03638</name>
</gene>
<keyword evidence="7 8" id="KW-0472">Membrane</keyword>
<evidence type="ECO:0000256" key="3">
    <source>
        <dbReference type="ARBA" id="ARBA00022679"/>
    </source>
</evidence>